<dbReference type="InterPro" id="IPR005084">
    <property type="entry name" value="CBM6"/>
</dbReference>
<feature type="domain" description="Cellulose binding type IV" evidence="3">
    <location>
        <begin position="418"/>
        <end position="543"/>
    </location>
</feature>
<dbReference type="InterPro" id="IPR006584">
    <property type="entry name" value="Cellulose-bd_IV"/>
</dbReference>
<feature type="region of interest" description="Disordered" evidence="2">
    <location>
        <begin position="1"/>
        <end position="62"/>
    </location>
</feature>
<keyword evidence="1" id="KW-0732">Signal</keyword>
<dbReference type="SUPFAM" id="SSF88946">
    <property type="entry name" value="Sigma2 domain of RNA polymerase sigma factors"/>
    <property type="match status" value="1"/>
</dbReference>
<accession>A0A917ZX32</accession>
<dbReference type="Pfam" id="PF03422">
    <property type="entry name" value="CBM_6"/>
    <property type="match status" value="1"/>
</dbReference>
<evidence type="ECO:0000256" key="2">
    <source>
        <dbReference type="SAM" id="MobiDB-lite"/>
    </source>
</evidence>
<organism evidence="4 5">
    <name type="scientific">Wenjunlia tyrosinilytica</name>
    <dbReference type="NCBI Taxonomy" id="1544741"/>
    <lineage>
        <taxon>Bacteria</taxon>
        <taxon>Bacillati</taxon>
        <taxon>Actinomycetota</taxon>
        <taxon>Actinomycetes</taxon>
        <taxon>Kitasatosporales</taxon>
        <taxon>Streptomycetaceae</taxon>
        <taxon>Wenjunlia</taxon>
    </lineage>
</organism>
<evidence type="ECO:0000259" key="3">
    <source>
        <dbReference type="SMART" id="SM00606"/>
    </source>
</evidence>
<reference evidence="4" key="2">
    <citation type="submission" date="2020-09" db="EMBL/GenBank/DDBJ databases">
        <authorList>
            <person name="Sun Q."/>
            <person name="Zhou Y."/>
        </authorList>
    </citation>
    <scope>NUCLEOTIDE SEQUENCE</scope>
    <source>
        <strain evidence="4">CGMCC 4.7201</strain>
    </source>
</reference>
<keyword evidence="5" id="KW-1185">Reference proteome</keyword>
<dbReference type="AlphaFoldDB" id="A0A917ZX32"/>
<feature type="compositionally biased region" description="Low complexity" evidence="2">
    <location>
        <begin position="378"/>
        <end position="389"/>
    </location>
</feature>
<dbReference type="CDD" id="cd04084">
    <property type="entry name" value="CBM6_xylanase-like"/>
    <property type="match status" value="1"/>
</dbReference>
<dbReference type="Gene3D" id="2.60.120.260">
    <property type="entry name" value="Galactose-binding domain-like"/>
    <property type="match status" value="1"/>
</dbReference>
<dbReference type="GO" id="GO:0030246">
    <property type="term" value="F:carbohydrate binding"/>
    <property type="evidence" value="ECO:0007669"/>
    <property type="project" value="InterPro"/>
</dbReference>
<evidence type="ECO:0000313" key="4">
    <source>
        <dbReference type="EMBL" id="GGO96392.1"/>
    </source>
</evidence>
<feature type="compositionally biased region" description="Basic and acidic residues" evidence="2">
    <location>
        <begin position="22"/>
        <end position="33"/>
    </location>
</feature>
<dbReference type="EMBL" id="BMMS01000029">
    <property type="protein sequence ID" value="GGO96392.1"/>
    <property type="molecule type" value="Genomic_DNA"/>
</dbReference>
<gene>
    <name evidence="4" type="ORF">GCM10012280_55770</name>
</gene>
<dbReference type="GO" id="GO:0006352">
    <property type="term" value="P:DNA-templated transcription initiation"/>
    <property type="evidence" value="ECO:0007669"/>
    <property type="project" value="InterPro"/>
</dbReference>
<evidence type="ECO:0000313" key="5">
    <source>
        <dbReference type="Proteomes" id="UP000641932"/>
    </source>
</evidence>
<dbReference type="Gene3D" id="1.10.1740.10">
    <property type="match status" value="1"/>
</dbReference>
<dbReference type="SMART" id="SM00606">
    <property type="entry name" value="CBD_IV"/>
    <property type="match status" value="1"/>
</dbReference>
<protein>
    <recommendedName>
        <fullName evidence="3">Cellulose binding type IV domain-containing protein</fullName>
    </recommendedName>
</protein>
<evidence type="ECO:0000256" key="1">
    <source>
        <dbReference type="ARBA" id="ARBA00022729"/>
    </source>
</evidence>
<dbReference type="InterPro" id="IPR013325">
    <property type="entry name" value="RNA_pol_sigma_r2"/>
</dbReference>
<proteinExistence type="predicted"/>
<name>A0A917ZX32_9ACTN</name>
<dbReference type="Proteomes" id="UP000641932">
    <property type="component" value="Unassembled WGS sequence"/>
</dbReference>
<comment type="caution">
    <text evidence="4">The sequence shown here is derived from an EMBL/GenBank/DDBJ whole genome shotgun (WGS) entry which is preliminary data.</text>
</comment>
<sequence length="550" mass="59850">MTGADRKPVDAPAMPLAPQCLDNRRDASRERRGTGAVALPLPRSRRSSDMRPRRIHRSRDRLESRPDDQLLSLVREGRIDAFRTLYRRHYPAAYGYAAQCVVRPTDAHQLVCRAFTQVLRTTVDGTTKVLGQRHRGCLRLGLLAAVRHTAVPLSAQESGMCLTPRFRRWVANGCQWPLNDGRSLLAPFVSLTESEQCLLWHSVVEQDDPVLVARITGLSPNRLAPMTAEATDRLREAVADAYVGRLREECRETFGRLQAAARPNGHRALRGIAAHLRSCPECLAVYTEMHQLASRLQRQLPPLLLGWWPEGAYRAAKASTTLPECQPRSIERMLFGRDTRSSTPEPVPDLLHDPDSGFGRPEMPAERGGRRTWHRPTRPGGAPAPGRRNPLLRAGGLGAAGLAAVMVALVSLPRAEPAAPGIRLVPADGYAVQAYTEPGSGEHTRARVLGPSSWLRYDRLDFTGAAATRLTAGISAAGGHGVLEVRLDSLAAPPLTELAAPADGSLSEVSVPIPAIKGVHSVFLTARCPPMAPSCIEVLWFGAGRWAAGP</sequence>
<reference evidence="4" key="1">
    <citation type="journal article" date="2014" name="Int. J. Syst. Evol. Microbiol.">
        <title>Complete genome sequence of Corynebacterium casei LMG S-19264T (=DSM 44701T), isolated from a smear-ripened cheese.</title>
        <authorList>
            <consortium name="US DOE Joint Genome Institute (JGI-PGF)"/>
            <person name="Walter F."/>
            <person name="Albersmeier A."/>
            <person name="Kalinowski J."/>
            <person name="Ruckert C."/>
        </authorList>
    </citation>
    <scope>NUCLEOTIDE SEQUENCE</scope>
    <source>
        <strain evidence="4">CGMCC 4.7201</strain>
    </source>
</reference>
<dbReference type="GO" id="GO:0003700">
    <property type="term" value="F:DNA-binding transcription factor activity"/>
    <property type="evidence" value="ECO:0007669"/>
    <property type="project" value="InterPro"/>
</dbReference>
<feature type="region of interest" description="Disordered" evidence="2">
    <location>
        <begin position="337"/>
        <end position="389"/>
    </location>
</feature>